<evidence type="ECO:0000313" key="2">
    <source>
        <dbReference type="Proteomes" id="UP000257109"/>
    </source>
</evidence>
<comment type="caution">
    <text evidence="1">The sequence shown here is derived from an EMBL/GenBank/DDBJ whole genome shotgun (WGS) entry which is preliminary data.</text>
</comment>
<dbReference type="EMBL" id="QJKJ01004105">
    <property type="protein sequence ID" value="RDX95536.1"/>
    <property type="molecule type" value="Genomic_DNA"/>
</dbReference>
<accession>A0A371GYJ9</accession>
<sequence>MNIIIIYYLAKQKDYGAESNIYIPEETAIVDDSSAVAGGAVADLDGGNIEASKTVFYGQIVSALKHCIRQYLSPRLLCYAKRRKRSEEYVQENQDNASFGMMETLLFYLAK</sequence>
<name>A0A371GYJ9_MUCPR</name>
<evidence type="ECO:0000313" key="1">
    <source>
        <dbReference type="EMBL" id="RDX95536.1"/>
    </source>
</evidence>
<dbReference type="Proteomes" id="UP000257109">
    <property type="component" value="Unassembled WGS sequence"/>
</dbReference>
<organism evidence="1 2">
    <name type="scientific">Mucuna pruriens</name>
    <name type="common">Velvet bean</name>
    <name type="synonym">Dolichos pruriens</name>
    <dbReference type="NCBI Taxonomy" id="157652"/>
    <lineage>
        <taxon>Eukaryota</taxon>
        <taxon>Viridiplantae</taxon>
        <taxon>Streptophyta</taxon>
        <taxon>Embryophyta</taxon>
        <taxon>Tracheophyta</taxon>
        <taxon>Spermatophyta</taxon>
        <taxon>Magnoliopsida</taxon>
        <taxon>eudicotyledons</taxon>
        <taxon>Gunneridae</taxon>
        <taxon>Pentapetalae</taxon>
        <taxon>rosids</taxon>
        <taxon>fabids</taxon>
        <taxon>Fabales</taxon>
        <taxon>Fabaceae</taxon>
        <taxon>Papilionoideae</taxon>
        <taxon>50 kb inversion clade</taxon>
        <taxon>NPAAA clade</taxon>
        <taxon>indigoferoid/millettioid clade</taxon>
        <taxon>Phaseoleae</taxon>
        <taxon>Mucuna</taxon>
    </lineage>
</organism>
<gene>
    <name evidence="1" type="ORF">CR513_21932</name>
</gene>
<reference evidence="1" key="1">
    <citation type="submission" date="2018-05" db="EMBL/GenBank/DDBJ databases">
        <title>Draft genome of Mucuna pruriens seed.</title>
        <authorList>
            <person name="Nnadi N.E."/>
            <person name="Vos R."/>
            <person name="Hasami M.H."/>
            <person name="Devisetty U.K."/>
            <person name="Aguiy J.C."/>
        </authorList>
    </citation>
    <scope>NUCLEOTIDE SEQUENCE [LARGE SCALE GENOMIC DNA]</scope>
    <source>
        <strain evidence="1">JCA_2017</strain>
    </source>
</reference>
<proteinExistence type="predicted"/>
<feature type="non-terminal residue" evidence="1">
    <location>
        <position position="1"/>
    </location>
</feature>
<keyword evidence="2" id="KW-1185">Reference proteome</keyword>
<dbReference type="AlphaFoldDB" id="A0A371GYJ9"/>
<protein>
    <submittedName>
        <fullName evidence="1">Uncharacterized protein</fullName>
    </submittedName>
</protein>